<name>A0A0M0JTX9_9EUKA</name>
<gene>
    <name evidence="8" type="ORF">Ctob_009437</name>
</gene>
<evidence type="ECO:0000256" key="4">
    <source>
        <dbReference type="ARBA" id="ARBA00023002"/>
    </source>
</evidence>
<keyword evidence="3" id="KW-0223">Dioxygenase</keyword>
<dbReference type="InterPro" id="IPR006620">
    <property type="entry name" value="Pro_4_hyd_alph"/>
</dbReference>
<evidence type="ECO:0000259" key="7">
    <source>
        <dbReference type="PROSITE" id="PS51471"/>
    </source>
</evidence>
<keyword evidence="5" id="KW-0408">Iron</keyword>
<dbReference type="EMBL" id="JWZX01002312">
    <property type="protein sequence ID" value="KOO30004.1"/>
    <property type="molecule type" value="Genomic_DNA"/>
</dbReference>
<comment type="caution">
    <text evidence="8">The sequence shown here is derived from an EMBL/GenBank/DDBJ whole genome shotgun (WGS) entry which is preliminary data.</text>
</comment>
<dbReference type="GO" id="GO:0051213">
    <property type="term" value="F:dioxygenase activity"/>
    <property type="evidence" value="ECO:0007669"/>
    <property type="project" value="UniProtKB-KW"/>
</dbReference>
<dbReference type="Proteomes" id="UP000037460">
    <property type="component" value="Unassembled WGS sequence"/>
</dbReference>
<dbReference type="AlphaFoldDB" id="A0A0M0JTX9"/>
<evidence type="ECO:0000256" key="3">
    <source>
        <dbReference type="ARBA" id="ARBA00022964"/>
    </source>
</evidence>
<dbReference type="SUPFAM" id="SSF51197">
    <property type="entry name" value="Clavaminate synthase-like"/>
    <property type="match status" value="1"/>
</dbReference>
<organism evidence="8 9">
    <name type="scientific">Chrysochromulina tobinii</name>
    <dbReference type="NCBI Taxonomy" id="1460289"/>
    <lineage>
        <taxon>Eukaryota</taxon>
        <taxon>Haptista</taxon>
        <taxon>Haptophyta</taxon>
        <taxon>Prymnesiophyceae</taxon>
        <taxon>Prymnesiales</taxon>
        <taxon>Chrysochromulinaceae</taxon>
        <taxon>Chrysochromulina</taxon>
    </lineage>
</organism>
<keyword evidence="2" id="KW-0479">Metal-binding</keyword>
<feature type="domain" description="Fe2OG dioxygenase" evidence="7">
    <location>
        <begin position="102"/>
        <end position="204"/>
    </location>
</feature>
<reference evidence="9" key="1">
    <citation type="journal article" date="2015" name="PLoS Genet.">
        <title>Genome Sequence and Transcriptome Analyses of Chrysochromulina tobin: Metabolic Tools for Enhanced Algal Fitness in the Prominent Order Prymnesiales (Haptophyceae).</title>
        <authorList>
            <person name="Hovde B.T."/>
            <person name="Deodato C.R."/>
            <person name="Hunsperger H.M."/>
            <person name="Ryken S.A."/>
            <person name="Yost W."/>
            <person name="Jha R.K."/>
            <person name="Patterson J."/>
            <person name="Monnat R.J. Jr."/>
            <person name="Barlow S.B."/>
            <person name="Starkenburg S.R."/>
            <person name="Cattolico R.A."/>
        </authorList>
    </citation>
    <scope>NUCLEOTIDE SEQUENCE</scope>
    <source>
        <strain evidence="9">CCMP291</strain>
    </source>
</reference>
<evidence type="ECO:0000256" key="2">
    <source>
        <dbReference type="ARBA" id="ARBA00022723"/>
    </source>
</evidence>
<evidence type="ECO:0000256" key="5">
    <source>
        <dbReference type="ARBA" id="ARBA00023004"/>
    </source>
</evidence>
<evidence type="ECO:0000313" key="8">
    <source>
        <dbReference type="EMBL" id="KOO30004.1"/>
    </source>
</evidence>
<evidence type="ECO:0000256" key="1">
    <source>
        <dbReference type="ARBA" id="ARBA00001961"/>
    </source>
</evidence>
<dbReference type="SMART" id="SM00702">
    <property type="entry name" value="P4Hc"/>
    <property type="match status" value="1"/>
</dbReference>
<dbReference type="GO" id="GO:0005506">
    <property type="term" value="F:iron ion binding"/>
    <property type="evidence" value="ECO:0007669"/>
    <property type="project" value="InterPro"/>
</dbReference>
<dbReference type="GO" id="GO:0016705">
    <property type="term" value="F:oxidoreductase activity, acting on paired donors, with incorporation or reduction of molecular oxygen"/>
    <property type="evidence" value="ECO:0007669"/>
    <property type="project" value="InterPro"/>
</dbReference>
<dbReference type="InterPro" id="IPR005123">
    <property type="entry name" value="Oxoglu/Fe-dep_dioxygenase_dom"/>
</dbReference>
<keyword evidence="9" id="KW-1185">Reference proteome</keyword>
<dbReference type="Gene3D" id="2.60.120.620">
    <property type="entry name" value="q2cbj1_9rhob like domain"/>
    <property type="match status" value="1"/>
</dbReference>
<comment type="cofactor">
    <cofactor evidence="1">
        <name>L-ascorbate</name>
        <dbReference type="ChEBI" id="CHEBI:38290"/>
    </cofactor>
</comment>
<sequence>MLLDDLINAAECAMLIAATDAWCDLIPDSVNDETGEKMELRRIECHPDGINLNGESHALAFTILSRALWNLQHMKPDLVKKIFPECGGRFPEHLADMSIKFSWNEPYINRYTAGGAFKPHTDGEALSILVPLSRPDVDFRGGGTAFWSGKLEPDVASVTPPSLVLRPAAGTAIFWRGHIMHAGLAVTEGVRHIFVASFTLRHQTESTRQPPLAPGFTSGPAPSRQRRNPFLAETVRMDGATI</sequence>
<evidence type="ECO:0000313" key="9">
    <source>
        <dbReference type="Proteomes" id="UP000037460"/>
    </source>
</evidence>
<keyword evidence="4" id="KW-0560">Oxidoreductase</keyword>
<protein>
    <recommendedName>
        <fullName evidence="7">Fe2OG dioxygenase domain-containing protein</fullName>
    </recommendedName>
</protein>
<proteinExistence type="predicted"/>
<dbReference type="PROSITE" id="PS51471">
    <property type="entry name" value="FE2OG_OXY"/>
    <property type="match status" value="1"/>
</dbReference>
<dbReference type="OrthoDB" id="435854at2759"/>
<evidence type="ECO:0000256" key="6">
    <source>
        <dbReference type="SAM" id="MobiDB-lite"/>
    </source>
</evidence>
<dbReference type="GO" id="GO:0031418">
    <property type="term" value="F:L-ascorbic acid binding"/>
    <property type="evidence" value="ECO:0007669"/>
    <property type="project" value="InterPro"/>
</dbReference>
<feature type="region of interest" description="Disordered" evidence="6">
    <location>
        <begin position="204"/>
        <end position="228"/>
    </location>
</feature>
<accession>A0A0M0JTX9</accession>